<dbReference type="RefSeq" id="WP_148355131.1">
    <property type="nucleotide sequence ID" value="NZ_JBHSBF010000026.1"/>
</dbReference>
<gene>
    <name evidence="2" type="ORF">FXF65_38245</name>
</gene>
<reference evidence="2 3" key="1">
    <citation type="submission" date="2019-08" db="EMBL/GenBank/DDBJ databases">
        <title>Actinomadura sp. nov. CYP1-5 isolated from mountain soil.</title>
        <authorList>
            <person name="Songsumanus A."/>
            <person name="Kuncharoen N."/>
            <person name="Kudo T."/>
            <person name="Yuki M."/>
            <person name="Igarashi Y."/>
            <person name="Tanasupawat S."/>
        </authorList>
    </citation>
    <scope>NUCLEOTIDE SEQUENCE [LARGE SCALE GENOMIC DNA]</scope>
    <source>
        <strain evidence="2 3">GKU157</strain>
    </source>
</reference>
<proteinExistence type="predicted"/>
<feature type="region of interest" description="Disordered" evidence="1">
    <location>
        <begin position="59"/>
        <end position="81"/>
    </location>
</feature>
<name>A0A5D0TV34_9ACTN</name>
<evidence type="ECO:0000256" key="1">
    <source>
        <dbReference type="SAM" id="MobiDB-lite"/>
    </source>
</evidence>
<keyword evidence="3" id="KW-1185">Reference proteome</keyword>
<protein>
    <submittedName>
        <fullName evidence="2">Uncharacterized protein</fullName>
    </submittedName>
</protein>
<sequence>MARQGRTALLLAIALLMYLVLPNQLATSPGRAHSATTSQAASPASAIAEIEVAGGAPERPVASFDDVTMPPRGLVHEHPPADRDVPWVTSAALPGLSRTAPSGRLVCASARAVARPTLTLLQVLRC</sequence>
<accession>A0A5D0TV34</accession>
<dbReference type="Proteomes" id="UP000322634">
    <property type="component" value="Unassembled WGS sequence"/>
</dbReference>
<evidence type="ECO:0000313" key="2">
    <source>
        <dbReference type="EMBL" id="TYC08719.1"/>
    </source>
</evidence>
<dbReference type="AlphaFoldDB" id="A0A5D0TV34"/>
<dbReference type="EMBL" id="VSFF01000016">
    <property type="protein sequence ID" value="TYC08719.1"/>
    <property type="molecule type" value="Genomic_DNA"/>
</dbReference>
<evidence type="ECO:0000313" key="3">
    <source>
        <dbReference type="Proteomes" id="UP000322634"/>
    </source>
</evidence>
<organism evidence="2 3">
    <name type="scientific">Actinomadura syzygii</name>
    <dbReference type="NCBI Taxonomy" id="1427538"/>
    <lineage>
        <taxon>Bacteria</taxon>
        <taxon>Bacillati</taxon>
        <taxon>Actinomycetota</taxon>
        <taxon>Actinomycetes</taxon>
        <taxon>Streptosporangiales</taxon>
        <taxon>Thermomonosporaceae</taxon>
        <taxon>Actinomadura</taxon>
    </lineage>
</organism>
<comment type="caution">
    <text evidence="2">The sequence shown here is derived from an EMBL/GenBank/DDBJ whole genome shotgun (WGS) entry which is preliminary data.</text>
</comment>